<dbReference type="PANTHER" id="PTHR37096:SF1">
    <property type="entry name" value="AAA+ ATPASE DOMAIN-CONTAINING PROTEIN"/>
    <property type="match status" value="1"/>
</dbReference>
<protein>
    <recommendedName>
        <fullName evidence="5">AAA+ ATPase domain-containing protein</fullName>
    </recommendedName>
</protein>
<dbReference type="HOGENOM" id="CLU_019468_0_0_1"/>
<dbReference type="InterPro" id="IPR027417">
    <property type="entry name" value="P-loop_NTPase"/>
</dbReference>
<gene>
    <name evidence="3" type="ORF">M413DRAFT_148180</name>
</gene>
<accession>A0A0C2YK43</accession>
<feature type="compositionally biased region" description="Basic and acidic residues" evidence="2">
    <location>
        <begin position="288"/>
        <end position="297"/>
    </location>
</feature>
<name>A0A0C2YK43_HEBCY</name>
<feature type="coiled-coil region" evidence="1">
    <location>
        <begin position="67"/>
        <end position="94"/>
    </location>
</feature>
<feature type="region of interest" description="Disordered" evidence="2">
    <location>
        <begin position="1"/>
        <end position="22"/>
    </location>
</feature>
<dbReference type="AlphaFoldDB" id="A0A0C2YK43"/>
<evidence type="ECO:0000256" key="2">
    <source>
        <dbReference type="SAM" id="MobiDB-lite"/>
    </source>
</evidence>
<keyword evidence="4" id="KW-1185">Reference proteome</keyword>
<proteinExistence type="predicted"/>
<evidence type="ECO:0000256" key="1">
    <source>
        <dbReference type="SAM" id="Coils"/>
    </source>
</evidence>
<evidence type="ECO:0000313" key="3">
    <source>
        <dbReference type="EMBL" id="KIM41417.1"/>
    </source>
</evidence>
<feature type="region of interest" description="Disordered" evidence="2">
    <location>
        <begin position="249"/>
        <end position="351"/>
    </location>
</feature>
<reference evidence="4" key="2">
    <citation type="submission" date="2015-01" db="EMBL/GenBank/DDBJ databases">
        <title>Evolutionary Origins and Diversification of the Mycorrhizal Mutualists.</title>
        <authorList>
            <consortium name="DOE Joint Genome Institute"/>
            <consortium name="Mycorrhizal Genomics Consortium"/>
            <person name="Kohler A."/>
            <person name="Kuo A."/>
            <person name="Nagy L.G."/>
            <person name="Floudas D."/>
            <person name="Copeland A."/>
            <person name="Barry K.W."/>
            <person name="Cichocki N."/>
            <person name="Veneault-Fourrey C."/>
            <person name="LaButti K."/>
            <person name="Lindquist E.A."/>
            <person name="Lipzen A."/>
            <person name="Lundell T."/>
            <person name="Morin E."/>
            <person name="Murat C."/>
            <person name="Riley R."/>
            <person name="Ohm R."/>
            <person name="Sun H."/>
            <person name="Tunlid A."/>
            <person name="Henrissat B."/>
            <person name="Grigoriev I.V."/>
            <person name="Hibbett D.S."/>
            <person name="Martin F."/>
        </authorList>
    </citation>
    <scope>NUCLEOTIDE SEQUENCE [LARGE SCALE GENOMIC DNA]</scope>
    <source>
        <strain evidence="4">h7</strain>
    </source>
</reference>
<dbReference type="Gene3D" id="3.40.50.300">
    <property type="entry name" value="P-loop containing nucleotide triphosphate hydrolases"/>
    <property type="match status" value="1"/>
</dbReference>
<keyword evidence="1" id="KW-0175">Coiled coil</keyword>
<sequence length="764" mass="85202">MSSSNGKLRKATQPQPQARSRLPSIHWLFRSNIPRRRASYISPEVHKRNFFGMGEILGVITKPAETVRSLTESKKLLEEARNEMREKKERSQIRTKHTFSRLPGFFPRKAEMRTIERAMEGEPSFTVLFGASSVGKTALLREVLCREEYHVLHFDLRIAGFADLASLYNSLSQQMEQYFEEIANKMEGYEDFEREAWSFKHDRLNVERRLSDHHSNDGRAQGVKTSDVARLMELFQRSLLRYWEFTPATSSDNSDDEEAAANEQSKSTSKKSQSEHVRGGGQASSDTQRTHVDHANQEESSGTRSKWNFMTWGKSKANRRAAASDNARKTSQVVVEEETPLPVEGENEKGKEKLPVKKMPVIFFDEAHKLPALIQSTETMKCLLDCMLVLTKQDRLCHVIHATSDPFYQTWLRQFNVMQHCKIITIGDCSKAETRKFFRERLIPRVPSERLRRGLNFEHLYEAFGGKFAHWHDYITDYVNSNGALDIKQSSHFLQAHALLNLHIIHSSQAPTAAAGLGGGGPQVEGESAPGAANASNAETLHPGLGPAGFKIYSPLTRPYIPGSMTSIGGEGVGGSGGAGDSQFSSGMITGPPEFSAMELLKVMSRLARPETQYLPYFHLCRELGVRAVDGMVKGRVLDLRWTETVTKESGEEPRVVVGRGQSGNIGNGFIPGAPGNINTNAPGVGLGPPPPPIDEDEAMEPVSEVEPQQQHGGDVFEAVMEVVGPKLVPTTPIMRYAMRDVVQEYEDDQSMSEYASLSDVDEY</sequence>
<dbReference type="InterPro" id="IPR051667">
    <property type="entry name" value="Archaeal_ATPase_domain"/>
</dbReference>
<dbReference type="PANTHER" id="PTHR37096">
    <property type="entry name" value="YALI0E33429P"/>
    <property type="match status" value="1"/>
</dbReference>
<feature type="compositionally biased region" description="Polar residues" evidence="2">
    <location>
        <begin position="298"/>
        <end position="308"/>
    </location>
</feature>
<feature type="compositionally biased region" description="Polar residues" evidence="2">
    <location>
        <begin position="1"/>
        <end position="18"/>
    </location>
</feature>
<dbReference type="EMBL" id="KN831780">
    <property type="protein sequence ID" value="KIM41417.1"/>
    <property type="molecule type" value="Genomic_DNA"/>
</dbReference>
<feature type="region of interest" description="Disordered" evidence="2">
    <location>
        <begin position="514"/>
        <end position="534"/>
    </location>
</feature>
<dbReference type="OrthoDB" id="2150628at2759"/>
<reference evidence="3 4" key="1">
    <citation type="submission" date="2014-04" db="EMBL/GenBank/DDBJ databases">
        <authorList>
            <consortium name="DOE Joint Genome Institute"/>
            <person name="Kuo A."/>
            <person name="Gay G."/>
            <person name="Dore J."/>
            <person name="Kohler A."/>
            <person name="Nagy L.G."/>
            <person name="Floudas D."/>
            <person name="Copeland A."/>
            <person name="Barry K.W."/>
            <person name="Cichocki N."/>
            <person name="Veneault-Fourrey C."/>
            <person name="LaButti K."/>
            <person name="Lindquist E.A."/>
            <person name="Lipzen A."/>
            <person name="Lundell T."/>
            <person name="Morin E."/>
            <person name="Murat C."/>
            <person name="Sun H."/>
            <person name="Tunlid A."/>
            <person name="Henrissat B."/>
            <person name="Grigoriev I.V."/>
            <person name="Hibbett D.S."/>
            <person name="Martin F."/>
            <person name="Nordberg H.P."/>
            <person name="Cantor M.N."/>
            <person name="Hua S.X."/>
        </authorList>
    </citation>
    <scope>NUCLEOTIDE SEQUENCE [LARGE SCALE GENOMIC DNA]</scope>
    <source>
        <strain evidence="4">h7</strain>
    </source>
</reference>
<evidence type="ECO:0000313" key="4">
    <source>
        <dbReference type="Proteomes" id="UP000053424"/>
    </source>
</evidence>
<dbReference type="SUPFAM" id="SSF52540">
    <property type="entry name" value="P-loop containing nucleoside triphosphate hydrolases"/>
    <property type="match status" value="1"/>
</dbReference>
<dbReference type="STRING" id="686832.A0A0C2YK43"/>
<dbReference type="Proteomes" id="UP000053424">
    <property type="component" value="Unassembled WGS sequence"/>
</dbReference>
<organism evidence="3 4">
    <name type="scientific">Hebeloma cylindrosporum</name>
    <dbReference type="NCBI Taxonomy" id="76867"/>
    <lineage>
        <taxon>Eukaryota</taxon>
        <taxon>Fungi</taxon>
        <taxon>Dikarya</taxon>
        <taxon>Basidiomycota</taxon>
        <taxon>Agaricomycotina</taxon>
        <taxon>Agaricomycetes</taxon>
        <taxon>Agaricomycetidae</taxon>
        <taxon>Agaricales</taxon>
        <taxon>Agaricineae</taxon>
        <taxon>Hymenogastraceae</taxon>
        <taxon>Hebeloma</taxon>
    </lineage>
</organism>
<evidence type="ECO:0008006" key="5">
    <source>
        <dbReference type="Google" id="ProtNLM"/>
    </source>
</evidence>